<dbReference type="OrthoDB" id="9810135at2"/>
<gene>
    <name evidence="15" type="primary">recB</name>
    <name evidence="19" type="ORF">B0187_07485</name>
</gene>
<dbReference type="PANTHER" id="PTHR11070:SF23">
    <property type="entry name" value="RECBCD ENZYME SUBUNIT RECB"/>
    <property type="match status" value="1"/>
</dbReference>
<dbReference type="NCBIfam" id="TIGR00609">
    <property type="entry name" value="recB"/>
    <property type="match status" value="1"/>
</dbReference>
<comment type="similarity">
    <text evidence="15">Belongs to the helicase family. UvrD subfamily.</text>
</comment>
<dbReference type="InterPro" id="IPR004586">
    <property type="entry name" value="RecB"/>
</dbReference>
<evidence type="ECO:0000256" key="7">
    <source>
        <dbReference type="ARBA" id="ARBA00022839"/>
    </source>
</evidence>
<keyword evidence="7 15" id="KW-0269">Exonuclease</keyword>
<feature type="region of interest" description="Nuclease activity, interacts with RecD and RecA" evidence="15">
    <location>
        <begin position="906"/>
        <end position="1192"/>
    </location>
</feature>
<keyword evidence="6 15" id="KW-0347">Helicase</keyword>
<comment type="domain">
    <text evidence="15">The N-terminal DNA-binding domain is a ssDNA-dependent ATPase and has ATP-dependent 3'-5' helicase function. This domain interacts with RecC.</text>
</comment>
<dbReference type="Gene3D" id="3.40.50.300">
    <property type="entry name" value="P-loop containing nucleotide triphosphate hydrolases"/>
    <property type="match status" value="2"/>
</dbReference>
<comment type="catalytic activity">
    <reaction evidence="13 15">
        <text>Couples ATP hydrolysis with the unwinding of duplex DNA by translocating in the 3'-5' direction.</text>
        <dbReference type="EC" id="5.6.2.4"/>
    </reaction>
</comment>
<dbReference type="Pfam" id="PF00580">
    <property type="entry name" value="UvrD-helicase"/>
    <property type="match status" value="1"/>
</dbReference>
<keyword evidence="20" id="KW-1185">Reference proteome</keyword>
<dbReference type="SUPFAM" id="SSF52540">
    <property type="entry name" value="P-loop containing nucleoside triphosphate hydrolases"/>
    <property type="match status" value="1"/>
</dbReference>
<comment type="miscellaneous">
    <text evidence="15">In the RecBCD complex, RecB has a slow 3'-5' helicase, an exonuclease activity and loads RecA onto ssDNA, RecD has a fast 5'-3' helicase activity, while RecC stimulates the ATPase and processivity of the RecB helicase and contributes to recognition of the Chi site.</text>
</comment>
<dbReference type="HAMAP" id="MF_01485">
    <property type="entry name" value="RecB"/>
    <property type="match status" value="1"/>
</dbReference>
<keyword evidence="4 15" id="KW-0227">DNA damage</keyword>
<dbReference type="Gene3D" id="1.10.3170.10">
    <property type="entry name" value="Recbcd, chain B, domain 2"/>
    <property type="match status" value="1"/>
</dbReference>
<evidence type="ECO:0000259" key="17">
    <source>
        <dbReference type="PROSITE" id="PS51198"/>
    </source>
</evidence>
<proteinExistence type="inferred from homology"/>
<keyword evidence="10 15" id="KW-0238">DNA-binding</keyword>
<evidence type="ECO:0000256" key="12">
    <source>
        <dbReference type="ARBA" id="ARBA00023235"/>
    </source>
</evidence>
<comment type="domain">
    <text evidence="15">The C-terminal domain has nuclease activity and interacts with RecD. It interacts with RecA, facilitating its loading onto ssDNA.</text>
</comment>
<dbReference type="Gene3D" id="1.10.486.10">
    <property type="entry name" value="PCRA, domain 4"/>
    <property type="match status" value="1"/>
</dbReference>
<protein>
    <recommendedName>
        <fullName evidence="15">RecBCD enzyme subunit RecB</fullName>
        <ecNumber evidence="15">3.1.11.5</ecNumber>
        <ecNumber evidence="15">5.6.2.4</ecNumber>
    </recommendedName>
    <alternativeName>
        <fullName evidence="15">DNA 3'-5' helicase subunit RecB</fullName>
    </alternativeName>
    <alternativeName>
        <fullName evidence="15">Exonuclease V subunit RecB</fullName>
        <shortName evidence="15">ExoV subunit RecB</shortName>
    </alternativeName>
    <alternativeName>
        <fullName evidence="15">Helicase/nuclease RecBCD subunit RecB</fullName>
    </alternativeName>
</protein>
<dbReference type="EC" id="3.1.11.5" evidence="15"/>
<evidence type="ECO:0000256" key="4">
    <source>
        <dbReference type="ARBA" id="ARBA00022763"/>
    </source>
</evidence>
<feature type="binding site" evidence="15">
    <location>
        <position position="1086"/>
    </location>
    <ligand>
        <name>Mg(2+)</name>
        <dbReference type="ChEBI" id="CHEBI:18420"/>
    </ligand>
</feature>
<evidence type="ECO:0000256" key="13">
    <source>
        <dbReference type="ARBA" id="ARBA00034617"/>
    </source>
</evidence>
<evidence type="ECO:0000256" key="8">
    <source>
        <dbReference type="ARBA" id="ARBA00022840"/>
    </source>
</evidence>
<dbReference type="EC" id="5.6.2.4" evidence="15"/>
<dbReference type="InterPro" id="IPR014016">
    <property type="entry name" value="UvrD-like_ATP-bd"/>
</dbReference>
<evidence type="ECO:0000256" key="15">
    <source>
        <dbReference type="HAMAP-Rule" id="MF_01485"/>
    </source>
</evidence>
<keyword evidence="12 15" id="KW-0413">Isomerase</keyword>
<comment type="catalytic activity">
    <reaction evidence="15">
        <text>Exonucleolytic cleavage (in the presence of ATP) in either 5'- to 3'- or 3'- to 5'-direction to yield 5'-phosphooligonucleotides.</text>
        <dbReference type="EC" id="3.1.11.5"/>
    </reaction>
</comment>
<dbReference type="PROSITE" id="PS51198">
    <property type="entry name" value="UVRD_HELICASE_ATP_BIND"/>
    <property type="match status" value="1"/>
</dbReference>
<dbReference type="GO" id="GO:0009338">
    <property type="term" value="C:exodeoxyribonuclease V complex"/>
    <property type="evidence" value="ECO:0007669"/>
    <property type="project" value="TreeGrafter"/>
</dbReference>
<dbReference type="InterPro" id="IPR000212">
    <property type="entry name" value="DNA_helicase_UvrD/REP"/>
</dbReference>
<evidence type="ECO:0000256" key="16">
    <source>
        <dbReference type="PROSITE-ProRule" id="PRU00560"/>
    </source>
</evidence>
<comment type="function">
    <text evidence="15">A helicase/nuclease that prepares dsDNA breaks (DSB) for recombinational DNA repair. Binds to DSBs and unwinds DNA via a highly rapid and processive ATP-dependent bidirectional helicase activity. Unwinds dsDNA until it encounters a Chi (crossover hotspot instigator) sequence from the 3' direction. Cuts ssDNA a few nucleotides 3' to the Chi site. The properties and activities of the enzyme are changed at Chi. The Chi-altered holoenzyme produces a long 3'-ssDNA overhang and facilitates RecA-binding to the ssDNA for homologous DNA recombination and repair. Holoenzyme degrades any linearized DNA that is unable to undergo homologous recombination. In the holoenzyme this subunit contributes ATPase, 3'-5' helicase, exonuclease activity and loads RecA onto ssDNA.</text>
</comment>
<evidence type="ECO:0000256" key="10">
    <source>
        <dbReference type="ARBA" id="ARBA00023125"/>
    </source>
</evidence>
<dbReference type="GO" id="GO:0000724">
    <property type="term" value="P:double-strand break repair via homologous recombination"/>
    <property type="evidence" value="ECO:0007669"/>
    <property type="project" value="UniProtKB-UniRule"/>
</dbReference>
<organism evidence="19 20">
    <name type="scientific">Haemophilus paracuniculus</name>
    <dbReference type="NCBI Taxonomy" id="734"/>
    <lineage>
        <taxon>Bacteria</taxon>
        <taxon>Pseudomonadati</taxon>
        <taxon>Pseudomonadota</taxon>
        <taxon>Gammaproteobacteria</taxon>
        <taxon>Pasteurellales</taxon>
        <taxon>Pasteurellaceae</taxon>
        <taxon>Haemophilus</taxon>
    </lineage>
</organism>
<keyword evidence="2 15" id="KW-0479">Metal-binding</keyword>
<feature type="binding site" evidence="15">
    <location>
        <position position="975"/>
    </location>
    <ligand>
        <name>Mg(2+)</name>
        <dbReference type="ChEBI" id="CHEBI:18420"/>
    </ligand>
</feature>
<sequence length="1192" mass="139655">MENLNALTLPLDTSVLIEASAGTGKTYTIANLFVRLLLKDEAKRNPLNINEILVVTFTTLATQELRDRIRKRLAEVRKLFSDYKEKKSTDLEQDQAFLFPLYQNVIEQDPDLSETLLRLSIAEKEIDLANIFTIDSFCQKMLFQFAFDSGVPFDIELNPDENELLTRLNQEIWREQCYPLKQEYAQTIYNNYKTPDNLLWKIRPYLYQNLPEQNKLISENSLNDLFERINHHIRKIKQKWQENQPDIIQFLQTEPNLNRRSYRSDLILKWAEQINEWANSTELFIPDNFSRFCQRGLDNPKARKNAEQAVENALFAENEANLTAYEQQFGAVSQCIEYHFLLALRQKLAEYKSTHKDKTFKDIQILFNQALKSDQGERLISQIQNLYQFAMIDEFQDTDQDQYEIFSQLFMGEKAQQKRIGFIMIGDPKQSIYKFRGADIFTYLTAKEKAEKAYTLNKNWRSLPEVVESTNQLFQFNETEAQPFLYKGIDFQAVSFNPTETKLVGESYTNYYVQTEFNLELAAEQCAYKIQQQLKKSSEKRLYLAKNETKNLPIQPEDITVLVRDRNQADLMQATLKKYHIDAVISNNKNSVFYTIEAKNIAILLKACLEPFNSRAILATLGTTLWAKSANEIYQLKNNEAEWDLWVNKFLTYQKIWQQQGVLPMLHEIFRSENMLQHLKNTTENSERSITNLFHLAELLQQAMPLLENELALLHWFEEHINDPQGSDEQLLRLENERKLVKIITIHSSKGLEYPIVWLPFVAKKSHVSNKNFSVDNFAIYKDLEQNKDCWAFENKEKATEAIIKEELAEELRLLYVAVTRAKYQINFILPRTFENGWNAMHYLLSNGAIGIDRKYETENDLSYYLNQKRIQGEIIELPDMPTVDEWQPTQSQTEITALEFTGNTPRYIGSITSFTQLESQSRDLQKNNKISPLVDNALDYDNAISDSENNSFEEDNEYSPIKFPRSAKVGNLLHKFFETSVFSQPISNEKITKLCEQLDLNEKWIEPTKQWFKNIMQTPFAEPAFSLNQIDEKQRLNEWQFYLRLSNRNALPELNKLLKKYSPIAKNLPDLNLLELEGFVKGYVDCIVKINDKFYILDYKSNSLSAFGYDFSPQNIEKEIGKSRYDLQYILYTLAIHRYLRFRLGKNYDYDNDFGGIAYLFLRGMNGTPNSGVYFEKPSKQLIEEMDLLFD</sequence>
<dbReference type="CDD" id="cd22352">
    <property type="entry name" value="RecB_C-like"/>
    <property type="match status" value="1"/>
</dbReference>
<dbReference type="Proteomes" id="UP000190867">
    <property type="component" value="Unassembled WGS sequence"/>
</dbReference>
<evidence type="ECO:0000256" key="9">
    <source>
        <dbReference type="ARBA" id="ARBA00022842"/>
    </source>
</evidence>
<keyword evidence="11 15" id="KW-0234">DNA repair</keyword>
<comment type="catalytic activity">
    <reaction evidence="14 15">
        <text>ATP + H2O = ADP + phosphate + H(+)</text>
        <dbReference type="Rhea" id="RHEA:13065"/>
        <dbReference type="ChEBI" id="CHEBI:15377"/>
        <dbReference type="ChEBI" id="CHEBI:15378"/>
        <dbReference type="ChEBI" id="CHEBI:30616"/>
        <dbReference type="ChEBI" id="CHEBI:43474"/>
        <dbReference type="ChEBI" id="CHEBI:456216"/>
        <dbReference type="EC" id="5.6.2.4"/>
    </reaction>
</comment>
<dbReference type="STRING" id="734.B0187_07485"/>
<dbReference type="Gene3D" id="3.90.320.10">
    <property type="match status" value="1"/>
</dbReference>
<accession>A0A1T0AR42</accession>
<dbReference type="GO" id="GO:0005829">
    <property type="term" value="C:cytosol"/>
    <property type="evidence" value="ECO:0007669"/>
    <property type="project" value="TreeGrafter"/>
</dbReference>
<feature type="region of interest" description="DNA-binding and helicase activity, interacts with RecC" evidence="15">
    <location>
        <begin position="1"/>
        <end position="892"/>
    </location>
</feature>
<dbReference type="EMBL" id="MUYA01000009">
    <property type="protein sequence ID" value="OOR98715.1"/>
    <property type="molecule type" value="Genomic_DNA"/>
</dbReference>
<evidence type="ECO:0000256" key="14">
    <source>
        <dbReference type="ARBA" id="ARBA00048988"/>
    </source>
</evidence>
<evidence type="ECO:0000256" key="6">
    <source>
        <dbReference type="ARBA" id="ARBA00022806"/>
    </source>
</evidence>
<dbReference type="GO" id="GO:0008854">
    <property type="term" value="F:exodeoxyribonuclease V activity"/>
    <property type="evidence" value="ECO:0007669"/>
    <property type="project" value="UniProtKB-EC"/>
</dbReference>
<keyword evidence="9 15" id="KW-0460">Magnesium</keyword>
<dbReference type="PANTHER" id="PTHR11070">
    <property type="entry name" value="UVRD / RECB / PCRA DNA HELICASE FAMILY MEMBER"/>
    <property type="match status" value="1"/>
</dbReference>
<keyword evidence="5 15" id="KW-0378">Hydrolase</keyword>
<dbReference type="GO" id="GO:0000287">
    <property type="term" value="F:magnesium ion binding"/>
    <property type="evidence" value="ECO:0007669"/>
    <property type="project" value="UniProtKB-UniRule"/>
</dbReference>
<dbReference type="SUPFAM" id="SSF52980">
    <property type="entry name" value="Restriction endonuclease-like"/>
    <property type="match status" value="1"/>
</dbReference>
<feature type="binding site" evidence="16">
    <location>
        <begin position="19"/>
        <end position="26"/>
    </location>
    <ligand>
        <name>ATP</name>
        <dbReference type="ChEBI" id="CHEBI:30616"/>
    </ligand>
</feature>
<keyword evidence="3 15" id="KW-0547">Nucleotide-binding</keyword>
<evidence type="ECO:0000256" key="2">
    <source>
        <dbReference type="ARBA" id="ARBA00022723"/>
    </source>
</evidence>
<evidence type="ECO:0000256" key="5">
    <source>
        <dbReference type="ARBA" id="ARBA00022801"/>
    </source>
</evidence>
<reference evidence="19 20" key="1">
    <citation type="submission" date="2017-02" db="EMBL/GenBank/DDBJ databases">
        <title>Draft genome sequence of Haemophilus paracuniculus CCUG 43573 type strain.</title>
        <authorList>
            <person name="Engstrom-Jakobsson H."/>
            <person name="Salva-Serra F."/>
            <person name="Thorell K."/>
            <person name="Gonzales-Siles L."/>
            <person name="Karlsson R."/>
            <person name="Boulund F."/>
            <person name="Engstrand L."/>
            <person name="Kristiansson E."/>
            <person name="Moore E."/>
        </authorList>
    </citation>
    <scope>NUCLEOTIDE SEQUENCE [LARGE SCALE GENOMIC DNA]</scope>
    <source>
        <strain evidence="19 20">CCUG 43573</strain>
    </source>
</reference>
<comment type="caution">
    <text evidence="19">The sequence shown here is derived from an EMBL/GenBank/DDBJ whole genome shotgun (WGS) entry which is preliminary data.</text>
</comment>
<dbReference type="AlphaFoldDB" id="A0A1T0AR42"/>
<dbReference type="Pfam" id="PF13361">
    <property type="entry name" value="UvrD_C"/>
    <property type="match status" value="1"/>
</dbReference>
<feature type="binding site" evidence="15">
    <location>
        <position position="1099"/>
    </location>
    <ligand>
        <name>Mg(2+)</name>
        <dbReference type="ChEBI" id="CHEBI:18420"/>
    </ligand>
</feature>
<dbReference type="InterPro" id="IPR027417">
    <property type="entry name" value="P-loop_NTPase"/>
</dbReference>
<name>A0A1T0AR42_9PAST</name>
<comment type="cofactor">
    <cofactor evidence="15">
        <name>Mg(2+)</name>
        <dbReference type="ChEBI" id="CHEBI:18420"/>
    </cofactor>
    <text evidence="15">Binds 1 Mg(2+) ion per subunit.</text>
</comment>
<dbReference type="InterPro" id="IPR011335">
    <property type="entry name" value="Restrct_endonuc-II-like"/>
</dbReference>
<dbReference type="PROSITE" id="PS51217">
    <property type="entry name" value="UVRD_HELICASE_CTER"/>
    <property type="match status" value="1"/>
</dbReference>
<dbReference type="InterPro" id="IPR011604">
    <property type="entry name" value="PDDEXK-like_dom_sf"/>
</dbReference>
<keyword evidence="1 15" id="KW-0540">Nuclease</keyword>
<evidence type="ECO:0000256" key="11">
    <source>
        <dbReference type="ARBA" id="ARBA00023204"/>
    </source>
</evidence>
<dbReference type="InterPro" id="IPR014017">
    <property type="entry name" value="DNA_helicase_UvrD-like_C"/>
</dbReference>
<comment type="subunit">
    <text evidence="15">Heterotrimer of RecB, RecC and RecD. All subunits contribute to DNA-binding. Interacts with RecA.</text>
</comment>
<evidence type="ECO:0000256" key="3">
    <source>
        <dbReference type="ARBA" id="ARBA00022741"/>
    </source>
</evidence>
<dbReference type="RefSeq" id="WP_078237243.1">
    <property type="nucleotide sequence ID" value="NZ_MUYA01000009.1"/>
</dbReference>
<dbReference type="GO" id="GO:0043138">
    <property type="term" value="F:3'-5' DNA helicase activity"/>
    <property type="evidence" value="ECO:0007669"/>
    <property type="project" value="UniProtKB-UniRule"/>
</dbReference>
<keyword evidence="8 15" id="KW-0067">ATP-binding</keyword>
<evidence type="ECO:0000313" key="20">
    <source>
        <dbReference type="Proteomes" id="UP000190867"/>
    </source>
</evidence>
<dbReference type="GO" id="GO:0003677">
    <property type="term" value="F:DNA binding"/>
    <property type="evidence" value="ECO:0007669"/>
    <property type="project" value="UniProtKB-UniRule"/>
</dbReference>
<evidence type="ECO:0000259" key="18">
    <source>
        <dbReference type="PROSITE" id="PS51217"/>
    </source>
</evidence>
<feature type="active site" description="For nuclease activity" evidence="15">
    <location>
        <position position="1099"/>
    </location>
</feature>
<evidence type="ECO:0000313" key="19">
    <source>
        <dbReference type="EMBL" id="OOR98715.1"/>
    </source>
</evidence>
<dbReference type="GO" id="GO:0005524">
    <property type="term" value="F:ATP binding"/>
    <property type="evidence" value="ECO:0007669"/>
    <property type="project" value="UniProtKB-UniRule"/>
</dbReference>
<dbReference type="GO" id="GO:0016887">
    <property type="term" value="F:ATP hydrolysis activity"/>
    <property type="evidence" value="ECO:0007669"/>
    <property type="project" value="RHEA"/>
</dbReference>
<feature type="domain" description="UvrD-like helicase ATP-binding" evidence="17">
    <location>
        <begin position="1"/>
        <end position="463"/>
    </location>
</feature>
<feature type="domain" description="UvrD-like helicase C-terminal" evidence="18">
    <location>
        <begin position="464"/>
        <end position="751"/>
    </location>
</feature>
<evidence type="ECO:0000256" key="1">
    <source>
        <dbReference type="ARBA" id="ARBA00022722"/>
    </source>
</evidence>